<accession>A0ABT1YT71</accession>
<dbReference type="Pfam" id="PF09360">
    <property type="entry name" value="zf-CDGSH"/>
    <property type="match status" value="1"/>
</dbReference>
<reference evidence="6 7" key="1">
    <citation type="submission" date="2022-08" db="EMBL/GenBank/DDBJ databases">
        <title>Paenibacillus endoradicis sp. nov., Paenibacillus radicibacter sp. nov and Paenibacillus pararadicis sp. nov., three cold-adapted plant growth-promoting bacteria isolated from root of Larix gmelinii in Great Khingan.</title>
        <authorList>
            <person name="Xue H."/>
        </authorList>
    </citation>
    <scope>NUCLEOTIDE SEQUENCE [LARGE SCALE GENOMIC DNA]</scope>
    <source>
        <strain evidence="6 7">N5-1-1-5</strain>
    </source>
</reference>
<keyword evidence="3" id="KW-0408">Iron</keyword>
<proteinExistence type="predicted"/>
<sequence length="70" mass="7393">MSEVHVTTDVKITVADNGPLIVNGGIDLLDGEGKELATKEATYLCRCGLSSNKPFCTGAHKGKFESVVRA</sequence>
<evidence type="ECO:0000256" key="4">
    <source>
        <dbReference type="ARBA" id="ARBA00023014"/>
    </source>
</evidence>
<name>A0ABT1YT71_9BACL</name>
<keyword evidence="7" id="KW-1185">Reference proteome</keyword>
<gene>
    <name evidence="6" type="ORF">NV381_34940</name>
</gene>
<comment type="caution">
    <text evidence="6">The sequence shown here is derived from an EMBL/GenBank/DDBJ whole genome shotgun (WGS) entry which is preliminary data.</text>
</comment>
<evidence type="ECO:0000313" key="6">
    <source>
        <dbReference type="EMBL" id="MCR8636385.1"/>
    </source>
</evidence>
<evidence type="ECO:0000256" key="2">
    <source>
        <dbReference type="ARBA" id="ARBA00022723"/>
    </source>
</evidence>
<dbReference type="InterPro" id="IPR018967">
    <property type="entry name" value="FeS-contain_CDGSH-typ"/>
</dbReference>
<organism evidence="6 7">
    <name type="scientific">Paenibacillus radicis</name>
    <name type="common">ex Xue et al. 2023</name>
    <dbReference type="NCBI Taxonomy" id="2972489"/>
    <lineage>
        <taxon>Bacteria</taxon>
        <taxon>Bacillati</taxon>
        <taxon>Bacillota</taxon>
        <taxon>Bacilli</taxon>
        <taxon>Bacillales</taxon>
        <taxon>Paenibacillaceae</taxon>
        <taxon>Paenibacillus</taxon>
    </lineage>
</organism>
<dbReference type="EMBL" id="JANQBD010000041">
    <property type="protein sequence ID" value="MCR8636385.1"/>
    <property type="molecule type" value="Genomic_DNA"/>
</dbReference>
<evidence type="ECO:0000256" key="1">
    <source>
        <dbReference type="ARBA" id="ARBA00022714"/>
    </source>
</evidence>
<keyword evidence="1" id="KW-0001">2Fe-2S</keyword>
<evidence type="ECO:0000259" key="5">
    <source>
        <dbReference type="SMART" id="SM00704"/>
    </source>
</evidence>
<dbReference type="Gene3D" id="3.40.5.90">
    <property type="entry name" value="CDGSH iron-sulfur domain, mitoNEET-type"/>
    <property type="match status" value="1"/>
</dbReference>
<dbReference type="Proteomes" id="UP001300012">
    <property type="component" value="Unassembled WGS sequence"/>
</dbReference>
<evidence type="ECO:0000256" key="3">
    <source>
        <dbReference type="ARBA" id="ARBA00023004"/>
    </source>
</evidence>
<evidence type="ECO:0000313" key="7">
    <source>
        <dbReference type="Proteomes" id="UP001300012"/>
    </source>
</evidence>
<dbReference type="InterPro" id="IPR042216">
    <property type="entry name" value="MitoNEET_CISD"/>
</dbReference>
<dbReference type="RefSeq" id="WP_258217884.1">
    <property type="nucleotide sequence ID" value="NZ_JANQBD010000041.1"/>
</dbReference>
<feature type="domain" description="Iron-binding zinc finger CDGSH type" evidence="5">
    <location>
        <begin position="32"/>
        <end position="66"/>
    </location>
</feature>
<dbReference type="SMART" id="SM00704">
    <property type="entry name" value="ZnF_CDGSH"/>
    <property type="match status" value="1"/>
</dbReference>
<keyword evidence="2" id="KW-0479">Metal-binding</keyword>
<keyword evidence="4" id="KW-0411">Iron-sulfur</keyword>
<protein>
    <submittedName>
        <fullName evidence="6">CDGSH iron-sulfur domain-containing protein</fullName>
    </submittedName>
</protein>